<proteinExistence type="predicted"/>
<gene>
    <name evidence="2" type="ORF">JOL62DRAFT_344930</name>
</gene>
<sequence length="485" mass="55783">MDPLSVLASTAQIASLCGSLINTLGRFVDDSKHVDTTIESMLIEIRMLRDVSQLVHSTMRAQSLDELDEYWRNVKTLLGRCDKTLKKLNSVLANISARHGLGRMPIMQLHLNMKSHTVAILRRHIKSHTHALQVLLQLVHLMTAAQNHGTIRFELEELKARIQDVKNSLSSREPTSQFDSQDVDLSQTDIQEEERVVADFEKFMESAEAASEIASMNASACASVKPASSIRSDSRSTQERKTSTRTWRDDLWELDGMPLEEKLRNFQQELSLTPDSPDSDSDPDPDYEDHFPANVNARLVERFRIAARDELQAGNFNRAENSLMKMIEHLEEGERRHGKPFDRIKVREQLAEVHYKQGKLDDAKDIYKGLIAARSDERGKSDRDRQRRLPGCSDEDEKTQEIIQRQLDECRWYYWLSRIYLLQQDLKHAVRGSILVRIHPTARADISTARRAHHGRQLPRYVPWRQPRSWTGAKAKRSHCVQPTE</sequence>
<evidence type="ECO:0000313" key="3">
    <source>
        <dbReference type="Proteomes" id="UP001367316"/>
    </source>
</evidence>
<dbReference type="Proteomes" id="UP001367316">
    <property type="component" value="Unassembled WGS sequence"/>
</dbReference>
<keyword evidence="3" id="KW-1185">Reference proteome</keyword>
<protein>
    <recommendedName>
        <fullName evidence="4">Fungal N-terminal domain-containing protein</fullName>
    </recommendedName>
</protein>
<dbReference type="InterPro" id="IPR011990">
    <property type="entry name" value="TPR-like_helical_dom_sf"/>
</dbReference>
<comment type="caution">
    <text evidence="2">The sequence shown here is derived from an EMBL/GenBank/DDBJ whole genome shotgun (WGS) entry which is preliminary data.</text>
</comment>
<accession>A0ABR1NFA0</accession>
<feature type="region of interest" description="Disordered" evidence="1">
    <location>
        <begin position="376"/>
        <end position="398"/>
    </location>
</feature>
<dbReference type="EMBL" id="JBBPBF010000005">
    <property type="protein sequence ID" value="KAK7613862.1"/>
    <property type="molecule type" value="Genomic_DNA"/>
</dbReference>
<feature type="region of interest" description="Disordered" evidence="1">
    <location>
        <begin position="224"/>
        <end position="244"/>
    </location>
</feature>
<name>A0ABR1NFA0_9PEZI</name>
<evidence type="ECO:0000313" key="2">
    <source>
        <dbReference type="EMBL" id="KAK7613862.1"/>
    </source>
</evidence>
<evidence type="ECO:0000256" key="1">
    <source>
        <dbReference type="SAM" id="MobiDB-lite"/>
    </source>
</evidence>
<evidence type="ECO:0008006" key="4">
    <source>
        <dbReference type="Google" id="ProtNLM"/>
    </source>
</evidence>
<reference evidence="2 3" key="1">
    <citation type="submission" date="2024-04" db="EMBL/GenBank/DDBJ databases">
        <title>Phyllosticta paracitricarpa is synonymous to the EU quarantine fungus P. citricarpa based on phylogenomic analyses.</title>
        <authorList>
            <consortium name="Lawrence Berkeley National Laboratory"/>
            <person name="Van ingen-buijs V.A."/>
            <person name="Van westerhoven A.C."/>
            <person name="Haridas S."/>
            <person name="Skiadas P."/>
            <person name="Martin F."/>
            <person name="Groenewald J.Z."/>
            <person name="Crous P.W."/>
            <person name="Seidl M.F."/>
        </authorList>
    </citation>
    <scope>NUCLEOTIDE SEQUENCE [LARGE SCALE GENOMIC DNA]</scope>
    <source>
        <strain evidence="2 3">CBS 141358</strain>
    </source>
</reference>
<feature type="compositionally biased region" description="Basic and acidic residues" evidence="1">
    <location>
        <begin position="232"/>
        <end position="244"/>
    </location>
</feature>
<organism evidence="2 3">
    <name type="scientific">Phyllosticta paracitricarpa</name>
    <dbReference type="NCBI Taxonomy" id="2016321"/>
    <lineage>
        <taxon>Eukaryota</taxon>
        <taxon>Fungi</taxon>
        <taxon>Dikarya</taxon>
        <taxon>Ascomycota</taxon>
        <taxon>Pezizomycotina</taxon>
        <taxon>Dothideomycetes</taxon>
        <taxon>Dothideomycetes incertae sedis</taxon>
        <taxon>Botryosphaeriales</taxon>
        <taxon>Phyllostictaceae</taxon>
        <taxon>Phyllosticta</taxon>
    </lineage>
</organism>
<feature type="compositionally biased region" description="Basic and acidic residues" evidence="1">
    <location>
        <begin position="376"/>
        <end position="387"/>
    </location>
</feature>
<dbReference type="SUPFAM" id="SSF48452">
    <property type="entry name" value="TPR-like"/>
    <property type="match status" value="1"/>
</dbReference>
<dbReference type="Gene3D" id="1.25.40.10">
    <property type="entry name" value="Tetratricopeptide repeat domain"/>
    <property type="match status" value="1"/>
</dbReference>